<dbReference type="EMBL" id="AL161783">
    <property type="status" value="NOT_ANNOTATED_CDS"/>
    <property type="molecule type" value="Genomic_DNA"/>
</dbReference>
<keyword evidence="3" id="KW-1185">Reference proteome</keyword>
<dbReference type="Ensembl" id="ENST00000680198.1">
    <property type="protein sequence ID" value="ENSP00000505143.1"/>
    <property type="gene ID" value="ENSG00000288684.1"/>
</dbReference>
<dbReference type="Proteomes" id="UP000005640">
    <property type="component" value="Chromosome 9"/>
</dbReference>
<reference evidence="2" key="4">
    <citation type="submission" date="2025-08" db="UniProtKB">
        <authorList>
            <consortium name="Ensembl"/>
        </authorList>
    </citation>
    <scope>IDENTIFICATION</scope>
</reference>
<sequence length="106" mass="11818">MGSQPPLGSPLSREEGEAPPPAPASEGRRRSRRVRLRGSCRHRPSFLGCRELAASAPARPAPASSERCSIFRLRKTTRAQWRLPHFFSSSCWSSRRKAGSVAFWMP</sequence>
<dbReference type="EMBL" id="AL353671">
    <property type="status" value="NOT_ANNOTATED_CDS"/>
    <property type="molecule type" value="Genomic_DNA"/>
</dbReference>
<evidence type="ECO:0000313" key="3">
    <source>
        <dbReference type="Proteomes" id="UP000005640"/>
    </source>
</evidence>
<dbReference type="SMR" id="A0A7P0T8K8"/>
<dbReference type="GeneCards" id="ENSG00000288684"/>
<accession>A0A7P0T8K8</accession>
<reference evidence="2 3" key="2">
    <citation type="journal article" date="2004" name="Nature">
        <title>DNA sequence and analysis of human chromosome 9.</title>
        <authorList>
            <person name="Humphray S.J."/>
            <person name="Oliver K."/>
            <person name="Hunt A.R."/>
            <person name="Plumb R.W."/>
            <person name="Loveland J.E."/>
            <person name="Howe K.L."/>
            <person name="Andrews T.D."/>
            <person name="Searle S."/>
            <person name="Hunt S.E."/>
            <person name="Scott C.E."/>
            <person name="Jones M.C."/>
            <person name="Ainscough R."/>
            <person name="Almeida J.P."/>
            <person name="Ambrose K.D."/>
            <person name="Ashwell R.I."/>
            <person name="Babbage A.K."/>
            <person name="Babbage S."/>
            <person name="Bagguley C.L."/>
            <person name="Bailey J."/>
            <person name="Banerjee R."/>
            <person name="Barker D.J."/>
            <person name="Barlow K.F."/>
            <person name="Bates K."/>
            <person name="Beasley H."/>
            <person name="Beasley O."/>
            <person name="Bird C.P."/>
            <person name="Bray-Allen S."/>
            <person name="Brown A.J."/>
            <person name="Brown J.Y."/>
            <person name="Burford D."/>
            <person name="Burrill W."/>
            <person name="Burton J."/>
            <person name="Carder C."/>
            <person name="Carter N.P."/>
            <person name="Chapman J.C."/>
            <person name="Chen Y."/>
            <person name="Clarke G."/>
            <person name="Clark S.Y."/>
            <person name="Clee C.M."/>
            <person name="Clegg S."/>
            <person name="Collier R.E."/>
            <person name="Corby N."/>
            <person name="Crosier M."/>
            <person name="Cummings A.T."/>
            <person name="Davies J."/>
            <person name="Dhami P."/>
            <person name="Dunn M."/>
            <person name="Dutta I."/>
            <person name="Dyer L.W."/>
            <person name="Earthrowl M.E."/>
            <person name="Faulkner L."/>
            <person name="Fleming C.J."/>
            <person name="Frankish A."/>
            <person name="Frankland J.A."/>
            <person name="French L."/>
            <person name="Fricker D.G."/>
            <person name="Garner P."/>
            <person name="Garnett J."/>
            <person name="Ghori J."/>
            <person name="Gilbert J.G."/>
            <person name="Glison C."/>
            <person name="Grafham D.V."/>
            <person name="Gribble S."/>
            <person name="Griffiths C."/>
            <person name="Griffiths-Jones S."/>
            <person name="Grocock R."/>
            <person name="Guy J."/>
            <person name="Hall R.E."/>
            <person name="Hammond S."/>
            <person name="Harley J.L."/>
            <person name="Harrison E.S."/>
            <person name="Hart E.A."/>
            <person name="Heath P.D."/>
            <person name="Henderson C.D."/>
            <person name="Hopkins B.L."/>
            <person name="Howard P.J."/>
            <person name="Howden P.J."/>
            <person name="Huckle E."/>
            <person name="Johnson C."/>
            <person name="Johnson D."/>
            <person name="Joy A.A."/>
            <person name="Kay M."/>
            <person name="Keenan S."/>
            <person name="Kershaw J.K."/>
            <person name="Kimberley A.M."/>
            <person name="King A."/>
            <person name="Knights A."/>
            <person name="Laird G.K."/>
            <person name="Langford C."/>
            <person name="Lawlor S."/>
            <person name="Leongamornlert D.A."/>
            <person name="Leversha M."/>
            <person name="Lloyd C."/>
            <person name="Lloyd D.M."/>
            <person name="Lovell J."/>
            <person name="Martin S."/>
            <person name="Mashreghi-Mohammadi M."/>
            <person name="Matthews L."/>
            <person name="McLaren S."/>
            <person name="McLay K.E."/>
            <person name="McMurray A."/>
            <person name="Milne S."/>
            <person name="Nickerson T."/>
            <person name="Nisbett J."/>
            <person name="Nordsiek G."/>
            <person name="Pearce A.V."/>
            <person name="Peck A.I."/>
            <person name="Porter K.M."/>
            <person name="Pandian R."/>
            <person name="Pelan S."/>
            <person name="Phillimore B."/>
            <person name="Povey S."/>
            <person name="Ramsey Y."/>
            <person name="Rand V."/>
            <person name="Scharfe M."/>
            <person name="Sehra H.K."/>
            <person name="Shownkeen R."/>
            <person name="Sims S.K."/>
            <person name="Skuce C.D."/>
            <person name="Smith M."/>
            <person name="Steward C.A."/>
            <person name="Swarbreck D."/>
            <person name="Sycamore N."/>
            <person name="Tester J."/>
            <person name="Thorpe A."/>
            <person name="Tracey A."/>
            <person name="Tromans A."/>
            <person name="Thomas D.W."/>
            <person name="Wall M."/>
            <person name="Wallis J.M."/>
            <person name="West A.P."/>
            <person name="Whitehead S.L."/>
            <person name="Willey D.L."/>
            <person name="Williams S.A."/>
            <person name="Wilming L."/>
            <person name="Wray P.W."/>
            <person name="Young L."/>
            <person name="Ashurst J.L."/>
            <person name="Coulson A."/>
            <person name="Blocker H."/>
            <person name="Durbin R."/>
            <person name="Sulston J.E."/>
            <person name="Hubbard T."/>
            <person name="Jackson M.J."/>
            <person name="Bentley D.R."/>
            <person name="Beck S."/>
            <person name="Rogers J."/>
            <person name="Dunham I."/>
        </authorList>
    </citation>
    <scope>NUCLEOTIDE SEQUENCE [LARGE SCALE GENOMIC DNA]</scope>
</reference>
<evidence type="ECO:0000256" key="1">
    <source>
        <dbReference type="SAM" id="MobiDB-lite"/>
    </source>
</evidence>
<proteinExistence type="predicted"/>
<reference evidence="2 3" key="1">
    <citation type="journal article" date="2001" name="Nature">
        <title>Initial sequencing and analysis of the human genome.</title>
        <authorList>
            <consortium name="International Human Genome Sequencing Consortium"/>
            <person name="Lander E.S."/>
            <person name="Linton L.M."/>
            <person name="Birren B."/>
            <person name="Nusbaum C."/>
            <person name="Zody M.C."/>
            <person name="Baldwin J."/>
            <person name="Devon K."/>
            <person name="Dewar K."/>
            <person name="Doyle M."/>
            <person name="FitzHugh W."/>
            <person name="Funke R."/>
            <person name="Gage D."/>
            <person name="Harris K."/>
            <person name="Heaford A."/>
            <person name="Howland J."/>
            <person name="Kann L."/>
            <person name="Lehoczky J."/>
            <person name="LeVine R."/>
            <person name="McEwan P."/>
            <person name="McKernan K."/>
            <person name="Meldrim J."/>
            <person name="Mesirov J.P."/>
            <person name="Miranda C."/>
            <person name="Morris W."/>
            <person name="Naylor J."/>
            <person name="Raymond C."/>
            <person name="Rosetti M."/>
            <person name="Santos R."/>
            <person name="Sheridan A."/>
            <person name="Sougnez C."/>
            <person name="Stange-Thomann N."/>
            <person name="Stojanovic N."/>
            <person name="Subramanian A."/>
            <person name="Wyman D."/>
            <person name="Rogers J."/>
            <person name="Sulston J."/>
            <person name="Ainscough R."/>
            <person name="Beck S."/>
            <person name="Bentley D."/>
            <person name="Burton J."/>
            <person name="Clee C."/>
            <person name="Carter N."/>
            <person name="Coulson A."/>
            <person name="Deadman R."/>
            <person name="Deloukas P."/>
            <person name="Dunham A."/>
            <person name="Dunham I."/>
            <person name="Durbin R."/>
            <person name="French L."/>
            <person name="Grafham D."/>
            <person name="Gregory S."/>
            <person name="Hubbard T."/>
            <person name="Humphray S."/>
            <person name="Hunt A."/>
            <person name="Jones M."/>
            <person name="Lloyd C."/>
            <person name="McMurray A."/>
            <person name="Matthews L."/>
            <person name="Mercer S."/>
            <person name="Milne S."/>
            <person name="Mullikin J.C."/>
            <person name="Mungall A."/>
            <person name="Plumb R."/>
            <person name="Ross M."/>
            <person name="Shownkeen R."/>
            <person name="Sims S."/>
            <person name="Waterston R.H."/>
            <person name="Wilson R.K."/>
            <person name="Hillier L.W."/>
            <person name="McPherson J.D."/>
            <person name="Marra M.A."/>
            <person name="Mardis E.R."/>
            <person name="Fulton L.A."/>
            <person name="Chinwalla A.T."/>
            <person name="Pepin K.H."/>
            <person name="Gish W.R."/>
            <person name="Chissoe S.L."/>
            <person name="Wendl M.C."/>
            <person name="Delehaunty K.D."/>
            <person name="Miner T.L."/>
            <person name="Delehaunty A."/>
            <person name="Kramer J.B."/>
            <person name="Cook L.L."/>
            <person name="Fulton R.S."/>
            <person name="Johnson D.L."/>
            <person name="Minx P.J."/>
            <person name="Clifton S.W."/>
            <person name="Hawkins T."/>
            <person name="Branscomb E."/>
            <person name="Predki P."/>
            <person name="Richardson P."/>
            <person name="Wenning S."/>
            <person name="Slezak T."/>
            <person name="Doggett N."/>
            <person name="Cheng J.F."/>
            <person name="Olsen A."/>
            <person name="Lucas S."/>
            <person name="Elkin C."/>
            <person name="Uberbacher E."/>
            <person name="Frazier M."/>
            <person name="Gibbs R.A."/>
            <person name="Muzny D.M."/>
            <person name="Scherer S.E."/>
            <person name="Bouck J.B."/>
            <person name="Sodergren E.J."/>
            <person name="Worley K.C."/>
            <person name="Rives C.M."/>
            <person name="Gorrell J.H."/>
            <person name="Metzker M.L."/>
            <person name="Naylor S.L."/>
            <person name="Kucherlapati R.S."/>
            <person name="Nelson D.L."/>
            <person name="Weinstock G.M."/>
            <person name="Sakaki Y."/>
            <person name="Fujiyama A."/>
            <person name="Hattori M."/>
            <person name="Yada T."/>
            <person name="Toyoda A."/>
            <person name="Itoh T."/>
            <person name="Kawagoe C."/>
            <person name="Watanabe H."/>
            <person name="Totoki Y."/>
            <person name="Taylor T."/>
            <person name="Weissenbach J."/>
            <person name="Heilig R."/>
            <person name="Saurin W."/>
            <person name="Artiguenave F."/>
            <person name="Brottier P."/>
            <person name="Bruls T."/>
            <person name="Pelletier E."/>
            <person name="Robert C."/>
            <person name="Wincker P."/>
            <person name="Smith D.R."/>
            <person name="Doucette-Stamm L."/>
            <person name="Rubenfield M."/>
            <person name="Weinstock K."/>
            <person name="Lee H.M."/>
            <person name="Dubois J."/>
            <person name="Rosenthal A."/>
            <person name="Platzer M."/>
            <person name="Nyakatura G."/>
            <person name="Taudien S."/>
            <person name="Rump A."/>
            <person name="Yang H."/>
            <person name="Yu J."/>
            <person name="Wang J."/>
            <person name="Huang G."/>
            <person name="Gu J."/>
            <person name="Hood L."/>
            <person name="Rowen L."/>
            <person name="Madan A."/>
            <person name="Qin S."/>
            <person name="Davis R.W."/>
            <person name="Federspiel N.A."/>
            <person name="Abola A.P."/>
            <person name="Proctor M.J."/>
            <person name="Myers R.M."/>
            <person name="Schmutz J."/>
            <person name="Dickson M."/>
            <person name="Grimwood J."/>
            <person name="Cox D.R."/>
            <person name="Olson M.V."/>
            <person name="Kaul R."/>
            <person name="Raymond C."/>
            <person name="Shimizu N."/>
            <person name="Kawasaki K."/>
            <person name="Minoshima S."/>
            <person name="Evans G.A."/>
            <person name="Athanasiou M."/>
            <person name="Schultz R."/>
            <person name="Roe B.A."/>
            <person name="Chen F."/>
            <person name="Pan H."/>
            <person name="Ramser J."/>
            <person name="Lehrach H."/>
            <person name="Reinhardt R."/>
            <person name="McCombie W.R."/>
            <person name="de la Bastide M."/>
            <person name="Dedhia N."/>
            <person name="Blocker H."/>
            <person name="Hornischer K."/>
            <person name="Nordsiek G."/>
            <person name="Agarwala R."/>
            <person name="Aravind L."/>
            <person name="Bailey J.A."/>
            <person name="Bateman A."/>
            <person name="Batzoglou S."/>
            <person name="Birney E."/>
            <person name="Bork P."/>
            <person name="Brown D.G."/>
            <person name="Burge C.B."/>
            <person name="Cerutti L."/>
            <person name="Chen H.C."/>
            <person name="Church D."/>
            <person name="Clamp M."/>
            <person name="Copley R.R."/>
            <person name="Doerks T."/>
            <person name="Eddy S.R."/>
            <person name="Eichler E.E."/>
            <person name="Furey T.S."/>
            <person name="Galagan J."/>
            <person name="Gilbert J.G."/>
            <person name="Harmon C."/>
            <person name="Hayashizaki Y."/>
            <person name="Haussler D."/>
            <person name="Hermjakob H."/>
            <person name="Hokamp K."/>
            <person name="Jang W."/>
            <person name="Johnson L.S."/>
            <person name="Jones T.A."/>
            <person name="Kasif S."/>
            <person name="Kaspryzk A."/>
            <person name="Kennedy S."/>
            <person name="Kent W.J."/>
            <person name="Kitts P."/>
            <person name="Koonin E.V."/>
            <person name="Korf I."/>
            <person name="Kulp D."/>
            <person name="Lancet D."/>
            <person name="Lowe T.M."/>
            <person name="McLysaght A."/>
            <person name="Mikkelsen T."/>
            <person name="Moran J.V."/>
            <person name="Mulder N."/>
            <person name="Pollara V.J."/>
            <person name="Ponting C.P."/>
            <person name="Schuler G."/>
            <person name="Schultz J."/>
            <person name="Slater G."/>
            <person name="Smit A.F."/>
            <person name="Stupka E."/>
            <person name="Szustakowski J."/>
            <person name="Thierry-Mieg D."/>
            <person name="Thierry-Mieg J."/>
            <person name="Wagner L."/>
            <person name="Wallis J."/>
            <person name="Wheeler R."/>
            <person name="Williams A."/>
            <person name="Wolf Y.I."/>
            <person name="Wolfe K.H."/>
            <person name="Yang S.P."/>
            <person name="Yeh R.F."/>
            <person name="Collins F."/>
            <person name="Guyer M.S."/>
            <person name="Peterson J."/>
            <person name="Felsenfeld A."/>
            <person name="Wetterstrand K.A."/>
            <person name="Patrinos A."/>
            <person name="Morgan M.J."/>
            <person name="de Jong P."/>
            <person name="Catanese J.J."/>
            <person name="Osoegawa K."/>
            <person name="Shizuya H."/>
            <person name="Choi S."/>
            <person name="Chen Y.J."/>
        </authorList>
    </citation>
    <scope>NUCLEOTIDE SEQUENCE [LARGE SCALE GENOMIC DNA]</scope>
</reference>
<dbReference type="AlphaFoldDB" id="A0A7P0T8K8"/>
<protein>
    <submittedName>
        <fullName evidence="2">Uncharacterized protein</fullName>
    </submittedName>
</protein>
<evidence type="ECO:0000313" key="2">
    <source>
        <dbReference type="Ensembl" id="ENSP00000505143.1"/>
    </source>
</evidence>
<organism evidence="2 3">
    <name type="scientific">Homo sapiens</name>
    <name type="common">Human</name>
    <dbReference type="NCBI Taxonomy" id="9606"/>
    <lineage>
        <taxon>Eukaryota</taxon>
        <taxon>Metazoa</taxon>
        <taxon>Chordata</taxon>
        <taxon>Craniata</taxon>
        <taxon>Vertebrata</taxon>
        <taxon>Euteleostomi</taxon>
        <taxon>Mammalia</taxon>
        <taxon>Eutheria</taxon>
        <taxon>Euarchontoglires</taxon>
        <taxon>Primates</taxon>
        <taxon>Haplorrhini</taxon>
        <taxon>Catarrhini</taxon>
        <taxon>Hominidae</taxon>
        <taxon>Homo</taxon>
    </lineage>
</organism>
<name>A0A7P0T8K8_HUMAN</name>
<feature type="region of interest" description="Disordered" evidence="1">
    <location>
        <begin position="1"/>
        <end position="37"/>
    </location>
</feature>
<reference evidence="2" key="5">
    <citation type="submission" date="2025-09" db="UniProtKB">
        <authorList>
            <consortium name="Ensembl"/>
        </authorList>
    </citation>
    <scope>IDENTIFICATION</scope>
</reference>
<reference evidence="2 3" key="3">
    <citation type="journal article" date="2004" name="Nature">
        <title>Finishing the euchromatic sequence of the human genome.</title>
        <authorList>
            <consortium name="International Human Genome Sequencing Consortium"/>
        </authorList>
    </citation>
    <scope>NUCLEOTIDE SEQUENCE [LARGE SCALE GENOMIC DNA]</scope>
</reference>